<dbReference type="Proteomes" id="UP000003374">
    <property type="component" value="Unassembled WGS sequence"/>
</dbReference>
<dbReference type="EMBL" id="AAOF01000005">
    <property type="protein sequence ID" value="EAR22033.1"/>
    <property type="molecule type" value="Genomic_DNA"/>
</dbReference>
<proteinExistence type="predicted"/>
<comment type="caution">
    <text evidence="1">The sequence shown here is derived from an EMBL/GenBank/DDBJ whole genome shotgun (WGS) entry which is preliminary data.</text>
</comment>
<name>A4BR33_9GAMM</name>
<accession>A4BR33</accession>
<dbReference type="AlphaFoldDB" id="A4BR33"/>
<dbReference type="HOGENOM" id="CLU_2094253_0_0_6"/>
<evidence type="ECO:0000313" key="1">
    <source>
        <dbReference type="EMBL" id="EAR22033.1"/>
    </source>
</evidence>
<organism evidence="1 2">
    <name type="scientific">Nitrococcus mobilis Nb-231</name>
    <dbReference type="NCBI Taxonomy" id="314278"/>
    <lineage>
        <taxon>Bacteria</taxon>
        <taxon>Pseudomonadati</taxon>
        <taxon>Pseudomonadota</taxon>
        <taxon>Gammaproteobacteria</taxon>
        <taxon>Chromatiales</taxon>
        <taxon>Ectothiorhodospiraceae</taxon>
        <taxon>Nitrococcus</taxon>
    </lineage>
</organism>
<protein>
    <submittedName>
        <fullName evidence="1">Uncharacterized protein</fullName>
    </submittedName>
</protein>
<gene>
    <name evidence="1" type="ORF">NB231_06581</name>
</gene>
<evidence type="ECO:0000313" key="2">
    <source>
        <dbReference type="Proteomes" id="UP000003374"/>
    </source>
</evidence>
<sequence length="116" mass="13137">MGIINREVFTKMRIEIHVERFCLNRHLYRYIRRKVLACIGEWKARVRKVMVSLTDVMLGCGSIEKRCLVEMELDGLPGGVVCQQIDRDTLCAIDRSMACMGGLLRCTLLASEVSSG</sequence>
<keyword evidence="2" id="KW-1185">Reference proteome</keyword>
<reference evidence="1 2" key="1">
    <citation type="submission" date="2006-02" db="EMBL/GenBank/DDBJ databases">
        <authorList>
            <person name="Waterbury J."/>
            <person name="Ferriera S."/>
            <person name="Johnson J."/>
            <person name="Kravitz S."/>
            <person name="Halpern A."/>
            <person name="Remington K."/>
            <person name="Beeson K."/>
            <person name="Tran B."/>
            <person name="Rogers Y.-H."/>
            <person name="Friedman R."/>
            <person name="Venter J.C."/>
        </authorList>
    </citation>
    <scope>NUCLEOTIDE SEQUENCE [LARGE SCALE GENOMIC DNA]</scope>
    <source>
        <strain evidence="1 2">Nb-231</strain>
    </source>
</reference>
<dbReference type="STRING" id="314278.NB231_06581"/>